<name>A0ABW2SPL1_9ACTO</name>
<proteinExistence type="predicted"/>
<protein>
    <submittedName>
        <fullName evidence="6">Sugar ABC transporter ATP-binding protein</fullName>
    </submittedName>
</protein>
<evidence type="ECO:0000313" key="6">
    <source>
        <dbReference type="EMBL" id="MFC7581840.1"/>
    </source>
</evidence>
<dbReference type="PROSITE" id="PS50893">
    <property type="entry name" value="ABC_TRANSPORTER_2"/>
    <property type="match status" value="2"/>
</dbReference>
<evidence type="ECO:0000256" key="2">
    <source>
        <dbReference type="ARBA" id="ARBA00022737"/>
    </source>
</evidence>
<feature type="domain" description="ABC transporter" evidence="5">
    <location>
        <begin position="263"/>
        <end position="507"/>
    </location>
</feature>
<dbReference type="Gene3D" id="3.40.50.300">
    <property type="entry name" value="P-loop containing nucleotide triphosphate hydrolases"/>
    <property type="match status" value="2"/>
</dbReference>
<accession>A0ABW2SPL1</accession>
<keyword evidence="2" id="KW-0677">Repeat</keyword>
<keyword evidence="3" id="KW-0547">Nucleotide-binding</keyword>
<dbReference type="Pfam" id="PF00005">
    <property type="entry name" value="ABC_tran"/>
    <property type="match status" value="2"/>
</dbReference>
<evidence type="ECO:0000313" key="7">
    <source>
        <dbReference type="Proteomes" id="UP001596527"/>
    </source>
</evidence>
<dbReference type="SMART" id="SM00382">
    <property type="entry name" value="AAA"/>
    <property type="match status" value="2"/>
</dbReference>
<dbReference type="RefSeq" id="WP_380975492.1">
    <property type="nucleotide sequence ID" value="NZ_JBHTEF010000001.1"/>
</dbReference>
<dbReference type="CDD" id="cd03215">
    <property type="entry name" value="ABC_Carb_Monos_II"/>
    <property type="match status" value="1"/>
</dbReference>
<dbReference type="SUPFAM" id="SSF52540">
    <property type="entry name" value="P-loop containing nucleoside triphosphate hydrolases"/>
    <property type="match status" value="2"/>
</dbReference>
<evidence type="ECO:0000256" key="1">
    <source>
        <dbReference type="ARBA" id="ARBA00022448"/>
    </source>
</evidence>
<dbReference type="PANTHER" id="PTHR43790">
    <property type="entry name" value="CARBOHYDRATE TRANSPORT ATP-BINDING PROTEIN MG119-RELATED"/>
    <property type="match status" value="1"/>
</dbReference>
<evidence type="ECO:0000256" key="3">
    <source>
        <dbReference type="ARBA" id="ARBA00022741"/>
    </source>
</evidence>
<dbReference type="Proteomes" id="UP001596527">
    <property type="component" value="Unassembled WGS sequence"/>
</dbReference>
<dbReference type="InterPro" id="IPR027417">
    <property type="entry name" value="P-loop_NTPase"/>
</dbReference>
<keyword evidence="4 6" id="KW-0067">ATP-binding</keyword>
<dbReference type="CDD" id="cd03216">
    <property type="entry name" value="ABC_Carb_Monos_I"/>
    <property type="match status" value="1"/>
</dbReference>
<keyword evidence="1" id="KW-0813">Transport</keyword>
<reference evidence="7" key="1">
    <citation type="journal article" date="2019" name="Int. J. Syst. Evol. Microbiol.">
        <title>The Global Catalogue of Microorganisms (GCM) 10K type strain sequencing project: providing services to taxonomists for standard genome sequencing and annotation.</title>
        <authorList>
            <consortium name="The Broad Institute Genomics Platform"/>
            <consortium name="The Broad Institute Genome Sequencing Center for Infectious Disease"/>
            <person name="Wu L."/>
            <person name="Ma J."/>
        </authorList>
    </citation>
    <scope>NUCLEOTIDE SEQUENCE [LARGE SCALE GENOMIC DNA]</scope>
    <source>
        <strain evidence="7">CCUG 56698</strain>
    </source>
</reference>
<comment type="caution">
    <text evidence="6">The sequence shown here is derived from an EMBL/GenBank/DDBJ whole genome shotgun (WGS) entry which is preliminary data.</text>
</comment>
<gene>
    <name evidence="6" type="ORF">ACFQWG_11605</name>
</gene>
<dbReference type="EMBL" id="JBHTEF010000001">
    <property type="protein sequence ID" value="MFC7581840.1"/>
    <property type="molecule type" value="Genomic_DNA"/>
</dbReference>
<dbReference type="PROSITE" id="PS00211">
    <property type="entry name" value="ABC_TRANSPORTER_1"/>
    <property type="match status" value="2"/>
</dbReference>
<keyword evidence="7" id="KW-1185">Reference proteome</keyword>
<sequence>MENDEAVLRVRDVRKSFNRVPVLKGVSLDVGRAQVLGLLGANGAGKSTLIKIVAGAHLAEGGSVVCNGRDITNRGVRAAERSGIRVIHQELSLFEPLSVYENVFSGHELTSPRAVPYVGRLDRRQMIAESDRVLNQQMGVGLDVTRPVSALSVGQKQLVEIARAVHTRAALVIMDEPTTSLESREKRVLREVIQKLTREGTSVLYISHDLDEVLSVCDEVVVLRDGRVALDESTRTNLTARDIVVAMTGKELGHQYPPPVRELGGICLSVKGLEADGLAEPISFDVRAGEIFGIAGLAGSGKSALVRALAGLEPPTGGSVRLDGAPIDPRTPRRAISRGFVFVPSDRKLEGVFPMESATWNMTIGSLADLTRPRGVAIDGRREHEVSTRLQDRFKIRIDGADQRIENLSGGNQQKAILARSLEQRPTVLLMEEPTRGIDVAARRDIYVQIREFAAEGNCVVLVSSDDDELAGMCHEVLVMYGGRVRGLLEGDEITVEQMKYLIMTAPEAEVA</sequence>
<dbReference type="PANTHER" id="PTHR43790:SF9">
    <property type="entry name" value="GALACTOFURANOSE TRANSPORTER ATP-BINDING PROTEIN YTFR"/>
    <property type="match status" value="1"/>
</dbReference>
<dbReference type="InterPro" id="IPR017871">
    <property type="entry name" value="ABC_transporter-like_CS"/>
</dbReference>
<feature type="domain" description="ABC transporter" evidence="5">
    <location>
        <begin position="8"/>
        <end position="250"/>
    </location>
</feature>
<evidence type="ECO:0000256" key="4">
    <source>
        <dbReference type="ARBA" id="ARBA00022840"/>
    </source>
</evidence>
<dbReference type="InterPro" id="IPR003593">
    <property type="entry name" value="AAA+_ATPase"/>
</dbReference>
<dbReference type="InterPro" id="IPR003439">
    <property type="entry name" value="ABC_transporter-like_ATP-bd"/>
</dbReference>
<dbReference type="InterPro" id="IPR050107">
    <property type="entry name" value="ABC_carbohydrate_import_ATPase"/>
</dbReference>
<evidence type="ECO:0000259" key="5">
    <source>
        <dbReference type="PROSITE" id="PS50893"/>
    </source>
</evidence>
<dbReference type="GO" id="GO:0005524">
    <property type="term" value="F:ATP binding"/>
    <property type="evidence" value="ECO:0007669"/>
    <property type="project" value="UniProtKB-KW"/>
</dbReference>
<organism evidence="6 7">
    <name type="scientific">Schaalia naturae</name>
    <dbReference type="NCBI Taxonomy" id="635203"/>
    <lineage>
        <taxon>Bacteria</taxon>
        <taxon>Bacillati</taxon>
        <taxon>Actinomycetota</taxon>
        <taxon>Actinomycetes</taxon>
        <taxon>Actinomycetales</taxon>
        <taxon>Actinomycetaceae</taxon>
        <taxon>Schaalia</taxon>
    </lineage>
</organism>